<dbReference type="PANTHER" id="PTHR43811">
    <property type="entry name" value="FKBP-TYPE PEPTIDYL-PROLYL CIS-TRANS ISOMERASE FKPA"/>
    <property type="match status" value="1"/>
</dbReference>
<feature type="domain" description="PPIase FKBP-type" evidence="9">
    <location>
        <begin position="138"/>
        <end position="207"/>
    </location>
</feature>
<dbReference type="Gene3D" id="1.10.287.460">
    <property type="entry name" value="Peptidyl-prolyl cis-trans isomerase, FKBP-type, N-terminal domain"/>
    <property type="match status" value="1"/>
</dbReference>
<organism evidence="10">
    <name type="scientific">Thiolapillus brandeum</name>
    <dbReference type="NCBI Taxonomy" id="1076588"/>
    <lineage>
        <taxon>Bacteria</taxon>
        <taxon>Pseudomonadati</taxon>
        <taxon>Pseudomonadota</taxon>
        <taxon>Gammaproteobacteria</taxon>
        <taxon>Chromatiales</taxon>
        <taxon>Sedimenticolaceae</taxon>
        <taxon>Thiolapillus</taxon>
    </lineage>
</organism>
<name>A0A831KD45_9GAMM</name>
<dbReference type="AlphaFoldDB" id="A0A831KD45"/>
<feature type="coiled-coil region" evidence="7">
    <location>
        <begin position="81"/>
        <end position="108"/>
    </location>
</feature>
<dbReference type="GO" id="GO:0006457">
    <property type="term" value="P:protein folding"/>
    <property type="evidence" value="ECO:0007669"/>
    <property type="project" value="InterPro"/>
</dbReference>
<feature type="chain" id="PRO_5032690083" description="Peptidyl-prolyl cis-trans isomerase" evidence="8">
    <location>
        <begin position="22"/>
        <end position="207"/>
    </location>
</feature>
<evidence type="ECO:0000256" key="8">
    <source>
        <dbReference type="SAM" id="SignalP"/>
    </source>
</evidence>
<dbReference type="GO" id="GO:0003755">
    <property type="term" value="F:peptidyl-prolyl cis-trans isomerase activity"/>
    <property type="evidence" value="ECO:0007669"/>
    <property type="project" value="UniProtKB-UniRule"/>
</dbReference>
<dbReference type="Pfam" id="PF01346">
    <property type="entry name" value="FKBP_N"/>
    <property type="match status" value="1"/>
</dbReference>
<keyword evidence="7" id="KW-0175">Coiled coil</keyword>
<dbReference type="InterPro" id="IPR000774">
    <property type="entry name" value="PPIase_FKBP_N"/>
</dbReference>
<evidence type="ECO:0000256" key="7">
    <source>
        <dbReference type="SAM" id="Coils"/>
    </source>
</evidence>
<keyword evidence="8" id="KW-0732">Signal</keyword>
<dbReference type="Pfam" id="PF00254">
    <property type="entry name" value="FKBP_C"/>
    <property type="match status" value="1"/>
</dbReference>
<comment type="caution">
    <text evidence="10">The sequence shown here is derived from an EMBL/GenBank/DDBJ whole genome shotgun (WGS) entry which is preliminary data.</text>
</comment>
<evidence type="ECO:0000313" key="10">
    <source>
        <dbReference type="EMBL" id="HDK38599.1"/>
    </source>
</evidence>
<dbReference type="Gene3D" id="3.10.50.40">
    <property type="match status" value="1"/>
</dbReference>
<dbReference type="InterPro" id="IPR046357">
    <property type="entry name" value="PPIase_dom_sf"/>
</dbReference>
<evidence type="ECO:0000256" key="6">
    <source>
        <dbReference type="RuleBase" id="RU003915"/>
    </source>
</evidence>
<dbReference type="InterPro" id="IPR001179">
    <property type="entry name" value="PPIase_FKBP_dom"/>
</dbReference>
<dbReference type="EC" id="5.2.1.8" evidence="6"/>
<protein>
    <recommendedName>
        <fullName evidence="6">Peptidyl-prolyl cis-trans isomerase</fullName>
        <ecNumber evidence="6">5.2.1.8</ecNumber>
    </recommendedName>
</protein>
<evidence type="ECO:0000256" key="4">
    <source>
        <dbReference type="ARBA" id="ARBA00023235"/>
    </source>
</evidence>
<dbReference type="EMBL" id="DRCV01000279">
    <property type="protein sequence ID" value="HDK38599.1"/>
    <property type="molecule type" value="Genomic_DNA"/>
</dbReference>
<comment type="catalytic activity">
    <reaction evidence="1 5 6">
        <text>[protein]-peptidylproline (omega=180) = [protein]-peptidylproline (omega=0)</text>
        <dbReference type="Rhea" id="RHEA:16237"/>
        <dbReference type="Rhea" id="RHEA-COMP:10747"/>
        <dbReference type="Rhea" id="RHEA-COMP:10748"/>
        <dbReference type="ChEBI" id="CHEBI:83833"/>
        <dbReference type="ChEBI" id="CHEBI:83834"/>
        <dbReference type="EC" id="5.2.1.8"/>
    </reaction>
</comment>
<keyword evidence="4 5" id="KW-0413">Isomerase</keyword>
<evidence type="ECO:0000259" key="9">
    <source>
        <dbReference type="PROSITE" id="PS50059"/>
    </source>
</evidence>
<gene>
    <name evidence="10" type="ORF">ENG92_06250</name>
</gene>
<evidence type="ECO:0000256" key="3">
    <source>
        <dbReference type="ARBA" id="ARBA00023110"/>
    </source>
</evidence>
<dbReference type="Proteomes" id="UP000885822">
    <property type="component" value="Unassembled WGS sequence"/>
</dbReference>
<dbReference type="PANTHER" id="PTHR43811:SF19">
    <property type="entry name" value="39 KDA FK506-BINDING NUCLEAR PROTEIN"/>
    <property type="match status" value="1"/>
</dbReference>
<keyword evidence="3 5" id="KW-0697">Rotamase</keyword>
<accession>A0A831KD45</accession>
<evidence type="ECO:0000256" key="1">
    <source>
        <dbReference type="ARBA" id="ARBA00000971"/>
    </source>
</evidence>
<dbReference type="PROSITE" id="PS50059">
    <property type="entry name" value="FKBP_PPIASE"/>
    <property type="match status" value="1"/>
</dbReference>
<proteinExistence type="inferred from homology"/>
<dbReference type="SUPFAM" id="SSF54534">
    <property type="entry name" value="FKBP-like"/>
    <property type="match status" value="1"/>
</dbReference>
<evidence type="ECO:0000256" key="5">
    <source>
        <dbReference type="PROSITE-ProRule" id="PRU00277"/>
    </source>
</evidence>
<comment type="similarity">
    <text evidence="2 6">Belongs to the FKBP-type PPIase family.</text>
</comment>
<evidence type="ECO:0000256" key="2">
    <source>
        <dbReference type="ARBA" id="ARBA00006577"/>
    </source>
</evidence>
<sequence>MKKKRIVLMLAVAVLAGQVQATELKNFDQRYSYTLGARMAKMLKAQGIGELDGEAFGAAVADVINGEPLQMTEEEMTEVLKVRSEKLAAEQERKAAKALEKSRAYLAENANKPGVKVMESGLQYQIIKPGNGESPKITDKVKVHYEGHTIDGNKFDSSYDRGKAAEFAIQGVVKGFSEALVHMKPGAKWKVFIPPELGYGSRGAGGV</sequence>
<dbReference type="InterPro" id="IPR036944">
    <property type="entry name" value="PPIase_FKBP_N_sf"/>
</dbReference>
<reference evidence="10" key="1">
    <citation type="journal article" date="2020" name="mSystems">
        <title>Genome- and Community-Level Interaction Insights into Carbon Utilization and Element Cycling Functions of Hydrothermarchaeota in Hydrothermal Sediment.</title>
        <authorList>
            <person name="Zhou Z."/>
            <person name="Liu Y."/>
            <person name="Xu W."/>
            <person name="Pan J."/>
            <person name="Luo Z.H."/>
            <person name="Li M."/>
        </authorList>
    </citation>
    <scope>NUCLEOTIDE SEQUENCE [LARGE SCALE GENOMIC DNA]</scope>
    <source>
        <strain evidence="10">HyVt-26</strain>
    </source>
</reference>
<feature type="signal peptide" evidence="8">
    <location>
        <begin position="1"/>
        <end position="21"/>
    </location>
</feature>
<feature type="non-terminal residue" evidence="10">
    <location>
        <position position="207"/>
    </location>
</feature>